<feature type="compositionally biased region" description="Low complexity" evidence="20">
    <location>
        <begin position="1"/>
        <end position="20"/>
    </location>
</feature>
<sequence>MAMAMASSHRNSSSSSSSAAAEEEKKVADRYLKREQLGEGTYGVVFKALDTKTGQTVAIKKIRLGNHKEGVNFTALREIKLLKELKDPNIIELIDAFPHKGNLHLVFEFMESDLEAVIRDRNIVLSPADIKSYIQMTLNGLAFCHKKWVLHRDMKPNNLLIAADGQLKLADFGLARIFGSPGRKFTHQVFARWYRAPELLFGTKQYGSGVDVWAAGCIFAELLLRKPFMPGGSDIDQLGKIFANFGTPKTIQWPDMVYLPDYIEFQQAPAPPLRSLFPMASDDALDLLSKMFAFDPKARISAQQALEHRYFSTVPAPTYPALLPKVPRKGEPANHKPSEFASHDGPLVLSPSRKMRRVTPLQGRFEGNAHDLEKIDEHATETRHVGEATGPSGNMPMSMDIEAMFSSRPAPRPTLNSADRSHLKRKLDLDPEFGYSH</sequence>
<feature type="region of interest" description="Disordered" evidence="20">
    <location>
        <begin position="1"/>
        <end position="22"/>
    </location>
</feature>
<evidence type="ECO:0000256" key="17">
    <source>
        <dbReference type="PIRSR" id="PIRSR637770-2"/>
    </source>
</evidence>
<evidence type="ECO:0000256" key="11">
    <source>
        <dbReference type="ARBA" id="ARBA00048367"/>
    </source>
</evidence>
<feature type="domain" description="Protein kinase" evidence="21">
    <location>
        <begin position="31"/>
        <end position="311"/>
    </location>
</feature>
<comment type="caution">
    <text evidence="22">The sequence shown here is derived from an EMBL/GenBank/DDBJ whole genome shotgun (WGS) entry which is preliminary data.</text>
</comment>
<dbReference type="EMBL" id="JANAVB010022597">
    <property type="protein sequence ID" value="KAJ6823770.1"/>
    <property type="molecule type" value="Genomic_DNA"/>
</dbReference>
<dbReference type="FunFam" id="3.30.200.20:FF:000289">
    <property type="entry name" value="Cyclin-dependent kinase D-1"/>
    <property type="match status" value="1"/>
</dbReference>
<evidence type="ECO:0000256" key="9">
    <source>
        <dbReference type="ARBA" id="ARBA00022840"/>
    </source>
</evidence>
<keyword evidence="9 17" id="KW-0067">ATP-binding</keyword>
<dbReference type="SMART" id="SM00220">
    <property type="entry name" value="S_TKc"/>
    <property type="match status" value="1"/>
</dbReference>
<evidence type="ECO:0000259" key="21">
    <source>
        <dbReference type="PROSITE" id="PS50011"/>
    </source>
</evidence>
<evidence type="ECO:0000256" key="19">
    <source>
        <dbReference type="RuleBase" id="RU000304"/>
    </source>
</evidence>
<keyword evidence="23" id="KW-1185">Reference proteome</keyword>
<dbReference type="Gene3D" id="1.10.510.10">
    <property type="entry name" value="Transferase(Phosphotransferase) domain 1"/>
    <property type="match status" value="1"/>
</dbReference>
<evidence type="ECO:0000256" key="5">
    <source>
        <dbReference type="ARBA" id="ARBA00022553"/>
    </source>
</evidence>
<dbReference type="EC" id="2.7.11.23" evidence="2"/>
<feature type="binding site" evidence="17">
    <location>
        <begin position="37"/>
        <end position="45"/>
    </location>
    <ligand>
        <name>ATP</name>
        <dbReference type="ChEBI" id="CHEBI:30616"/>
    </ligand>
</feature>
<evidence type="ECO:0000313" key="22">
    <source>
        <dbReference type="EMBL" id="KAJ6823770.1"/>
    </source>
</evidence>
<accession>A0AAX6G531</accession>
<dbReference type="PROSITE" id="PS50011">
    <property type="entry name" value="PROTEIN_KINASE_DOM"/>
    <property type="match status" value="1"/>
</dbReference>
<dbReference type="Proteomes" id="UP001140949">
    <property type="component" value="Unassembled WGS sequence"/>
</dbReference>
<dbReference type="Gene3D" id="3.30.200.20">
    <property type="entry name" value="Phosphorylase Kinase, domain 1"/>
    <property type="match status" value="1"/>
</dbReference>
<evidence type="ECO:0000256" key="1">
    <source>
        <dbReference type="ARBA" id="ARBA00006485"/>
    </source>
</evidence>
<dbReference type="Pfam" id="PF00069">
    <property type="entry name" value="Pkinase"/>
    <property type="match status" value="1"/>
</dbReference>
<dbReference type="InterPro" id="IPR011009">
    <property type="entry name" value="Kinase-like_dom_sf"/>
</dbReference>
<evidence type="ECO:0000256" key="2">
    <source>
        <dbReference type="ARBA" id="ARBA00012409"/>
    </source>
</evidence>
<reference evidence="22" key="1">
    <citation type="journal article" date="2023" name="GigaByte">
        <title>Genome assembly of the bearded iris, Iris pallida Lam.</title>
        <authorList>
            <person name="Bruccoleri R.E."/>
            <person name="Oakeley E.J."/>
            <person name="Faust A.M.E."/>
            <person name="Altorfer M."/>
            <person name="Dessus-Babus S."/>
            <person name="Burckhardt D."/>
            <person name="Oertli M."/>
            <person name="Naumann U."/>
            <person name="Petersen F."/>
            <person name="Wong J."/>
        </authorList>
    </citation>
    <scope>NUCLEOTIDE SEQUENCE</scope>
    <source>
        <strain evidence="22">GSM-AAB239-AS_SAM_17_03QT</strain>
    </source>
</reference>
<evidence type="ECO:0000256" key="13">
    <source>
        <dbReference type="ARBA" id="ARBA00068143"/>
    </source>
</evidence>
<evidence type="ECO:0000256" key="7">
    <source>
        <dbReference type="ARBA" id="ARBA00022741"/>
    </source>
</evidence>
<evidence type="ECO:0000256" key="4">
    <source>
        <dbReference type="ARBA" id="ARBA00022527"/>
    </source>
</evidence>
<evidence type="ECO:0000256" key="20">
    <source>
        <dbReference type="SAM" id="MobiDB-lite"/>
    </source>
</evidence>
<comment type="catalytic activity">
    <reaction evidence="10">
        <text>L-threonyl-[protein] + ATP = O-phospho-L-threonyl-[protein] + ADP + H(+)</text>
        <dbReference type="Rhea" id="RHEA:46608"/>
        <dbReference type="Rhea" id="RHEA-COMP:11060"/>
        <dbReference type="Rhea" id="RHEA-COMP:11605"/>
        <dbReference type="ChEBI" id="CHEBI:15378"/>
        <dbReference type="ChEBI" id="CHEBI:30013"/>
        <dbReference type="ChEBI" id="CHEBI:30616"/>
        <dbReference type="ChEBI" id="CHEBI:61977"/>
        <dbReference type="ChEBI" id="CHEBI:456216"/>
        <dbReference type="EC" id="2.7.11.22"/>
    </reaction>
</comment>
<dbReference type="AlphaFoldDB" id="A0AAX6G531"/>
<evidence type="ECO:0000256" key="18">
    <source>
        <dbReference type="PROSITE-ProRule" id="PRU10141"/>
    </source>
</evidence>
<dbReference type="InterPro" id="IPR017441">
    <property type="entry name" value="Protein_kinase_ATP_BS"/>
</dbReference>
<proteinExistence type="inferred from homology"/>
<comment type="catalytic activity">
    <reaction evidence="12">
        <text>[DNA-directed RNA polymerase] + ATP = phospho-[DNA-directed RNA polymerase] + ADP + H(+)</text>
        <dbReference type="Rhea" id="RHEA:10216"/>
        <dbReference type="Rhea" id="RHEA-COMP:11321"/>
        <dbReference type="Rhea" id="RHEA-COMP:11322"/>
        <dbReference type="ChEBI" id="CHEBI:15378"/>
        <dbReference type="ChEBI" id="CHEBI:30616"/>
        <dbReference type="ChEBI" id="CHEBI:43176"/>
        <dbReference type="ChEBI" id="CHEBI:68546"/>
        <dbReference type="ChEBI" id="CHEBI:456216"/>
        <dbReference type="EC" id="2.7.11.23"/>
    </reaction>
</comment>
<evidence type="ECO:0000256" key="3">
    <source>
        <dbReference type="ARBA" id="ARBA00012425"/>
    </source>
</evidence>
<evidence type="ECO:0000256" key="6">
    <source>
        <dbReference type="ARBA" id="ARBA00022679"/>
    </source>
</evidence>
<keyword evidence="4 19" id="KW-0723">Serine/threonine-protein kinase</keyword>
<name>A0AAX6G531_IRIPA</name>
<feature type="compositionally biased region" description="Basic and acidic residues" evidence="20">
    <location>
        <begin position="329"/>
        <end position="342"/>
    </location>
</feature>
<dbReference type="GO" id="GO:0008353">
    <property type="term" value="F:RNA polymerase II CTD heptapeptide repeat kinase activity"/>
    <property type="evidence" value="ECO:0007669"/>
    <property type="project" value="UniProtKB-EC"/>
</dbReference>
<dbReference type="FunFam" id="1.10.510.10:FF:000097">
    <property type="entry name" value="Putative cyclin-dependent kinase 7"/>
    <property type="match status" value="1"/>
</dbReference>
<evidence type="ECO:0000256" key="8">
    <source>
        <dbReference type="ARBA" id="ARBA00022777"/>
    </source>
</evidence>
<evidence type="ECO:0000256" key="15">
    <source>
        <dbReference type="ARBA" id="ARBA00082468"/>
    </source>
</evidence>
<dbReference type="InterPro" id="IPR050108">
    <property type="entry name" value="CDK"/>
</dbReference>
<comment type="catalytic activity">
    <reaction evidence="11">
        <text>L-seryl-[protein] + ATP = O-phospho-L-seryl-[protein] + ADP + H(+)</text>
        <dbReference type="Rhea" id="RHEA:17989"/>
        <dbReference type="Rhea" id="RHEA-COMP:9863"/>
        <dbReference type="Rhea" id="RHEA-COMP:11604"/>
        <dbReference type="ChEBI" id="CHEBI:15378"/>
        <dbReference type="ChEBI" id="CHEBI:29999"/>
        <dbReference type="ChEBI" id="CHEBI:30616"/>
        <dbReference type="ChEBI" id="CHEBI:83421"/>
        <dbReference type="ChEBI" id="CHEBI:456216"/>
        <dbReference type="EC" id="2.7.11.22"/>
    </reaction>
</comment>
<feature type="region of interest" description="Disordered" evidence="20">
    <location>
        <begin position="329"/>
        <end position="349"/>
    </location>
</feature>
<dbReference type="EC" id="2.7.11.22" evidence="3"/>
<dbReference type="PROSITE" id="PS00107">
    <property type="entry name" value="PROTEIN_KINASE_ATP"/>
    <property type="match status" value="1"/>
</dbReference>
<feature type="binding site" evidence="18">
    <location>
        <position position="61"/>
    </location>
    <ligand>
        <name>ATP</name>
        <dbReference type="ChEBI" id="CHEBI:30616"/>
    </ligand>
</feature>
<gene>
    <name evidence="22" type="ORF">M6B38_128890</name>
</gene>
<organism evidence="22 23">
    <name type="scientific">Iris pallida</name>
    <name type="common">Sweet iris</name>
    <dbReference type="NCBI Taxonomy" id="29817"/>
    <lineage>
        <taxon>Eukaryota</taxon>
        <taxon>Viridiplantae</taxon>
        <taxon>Streptophyta</taxon>
        <taxon>Embryophyta</taxon>
        <taxon>Tracheophyta</taxon>
        <taxon>Spermatophyta</taxon>
        <taxon>Magnoliopsida</taxon>
        <taxon>Liliopsida</taxon>
        <taxon>Asparagales</taxon>
        <taxon>Iridaceae</taxon>
        <taxon>Iridoideae</taxon>
        <taxon>Irideae</taxon>
        <taxon>Iris</taxon>
    </lineage>
</organism>
<keyword evidence="7 17" id="KW-0547">Nucleotide-binding</keyword>
<dbReference type="PANTHER" id="PTHR24056">
    <property type="entry name" value="CELL DIVISION PROTEIN KINASE"/>
    <property type="match status" value="1"/>
</dbReference>
<evidence type="ECO:0000313" key="23">
    <source>
        <dbReference type="Proteomes" id="UP001140949"/>
    </source>
</evidence>
<dbReference type="GO" id="GO:0045944">
    <property type="term" value="P:positive regulation of transcription by RNA polymerase II"/>
    <property type="evidence" value="ECO:0007669"/>
    <property type="project" value="TreeGrafter"/>
</dbReference>
<dbReference type="SUPFAM" id="SSF56112">
    <property type="entry name" value="Protein kinase-like (PK-like)"/>
    <property type="match status" value="1"/>
</dbReference>
<dbReference type="InterPro" id="IPR037770">
    <property type="entry name" value="CDK7"/>
</dbReference>
<keyword evidence="5" id="KW-0597">Phosphoprotein</keyword>
<feature type="active site" description="Proton acceptor" evidence="16">
    <location>
        <position position="153"/>
    </location>
</feature>
<dbReference type="InterPro" id="IPR008271">
    <property type="entry name" value="Ser/Thr_kinase_AS"/>
</dbReference>
<dbReference type="GO" id="GO:0005524">
    <property type="term" value="F:ATP binding"/>
    <property type="evidence" value="ECO:0007669"/>
    <property type="project" value="UniProtKB-UniRule"/>
</dbReference>
<evidence type="ECO:0000256" key="10">
    <source>
        <dbReference type="ARBA" id="ARBA00047811"/>
    </source>
</evidence>
<dbReference type="GO" id="GO:0005737">
    <property type="term" value="C:cytoplasm"/>
    <property type="evidence" value="ECO:0007669"/>
    <property type="project" value="TreeGrafter"/>
</dbReference>
<evidence type="ECO:0000256" key="14">
    <source>
        <dbReference type="ARBA" id="ARBA00082116"/>
    </source>
</evidence>
<dbReference type="PANTHER" id="PTHR24056:SF0">
    <property type="entry name" value="CYCLIN-DEPENDENT KINASE 7"/>
    <property type="match status" value="1"/>
</dbReference>
<dbReference type="GO" id="GO:0004693">
    <property type="term" value="F:cyclin-dependent protein serine/threonine kinase activity"/>
    <property type="evidence" value="ECO:0007669"/>
    <property type="project" value="UniProtKB-EC"/>
</dbReference>
<dbReference type="CDD" id="cd07841">
    <property type="entry name" value="STKc_CDK7"/>
    <property type="match status" value="1"/>
</dbReference>
<reference evidence="22" key="2">
    <citation type="submission" date="2023-04" db="EMBL/GenBank/DDBJ databases">
        <authorList>
            <person name="Bruccoleri R.E."/>
            <person name="Oakeley E.J."/>
            <person name="Faust A.-M."/>
            <person name="Dessus-Babus S."/>
            <person name="Altorfer M."/>
            <person name="Burckhardt D."/>
            <person name="Oertli M."/>
            <person name="Naumann U."/>
            <person name="Petersen F."/>
            <person name="Wong J."/>
        </authorList>
    </citation>
    <scope>NUCLEOTIDE SEQUENCE</scope>
    <source>
        <strain evidence="22">GSM-AAB239-AS_SAM_17_03QT</strain>
        <tissue evidence="22">Leaf</tissue>
    </source>
</reference>
<dbReference type="PROSITE" id="PS00108">
    <property type="entry name" value="PROTEIN_KINASE_ST"/>
    <property type="match status" value="1"/>
</dbReference>
<evidence type="ECO:0000256" key="16">
    <source>
        <dbReference type="PIRSR" id="PIRSR637770-1"/>
    </source>
</evidence>
<keyword evidence="6" id="KW-0808">Transferase</keyword>
<dbReference type="InterPro" id="IPR000719">
    <property type="entry name" value="Prot_kinase_dom"/>
</dbReference>
<comment type="similarity">
    <text evidence="1">Belongs to the protein kinase superfamily. CMGC Ser/Thr protein kinase family. CDC2/CDKX subfamily.</text>
</comment>
<keyword evidence="8 22" id="KW-0418">Kinase</keyword>
<dbReference type="GO" id="GO:0070985">
    <property type="term" value="C:transcription factor TFIIK complex"/>
    <property type="evidence" value="ECO:0007669"/>
    <property type="project" value="InterPro"/>
</dbReference>
<evidence type="ECO:0000256" key="12">
    <source>
        <dbReference type="ARBA" id="ARBA00049280"/>
    </source>
</evidence>
<protein>
    <recommendedName>
        <fullName evidence="13">Cyclin-dependent kinase D-1</fullName>
        <ecNumber evidence="3">2.7.11.22</ecNumber>
        <ecNumber evidence="2">2.7.11.23</ecNumber>
    </recommendedName>
    <alternativeName>
        <fullName evidence="15">CDC2+/CDC28-related protein kinase R2</fullName>
    </alternativeName>
    <alternativeName>
        <fullName evidence="14">CDK-activating kinase R2</fullName>
    </alternativeName>
</protein>
<feature type="binding site" evidence="17">
    <location>
        <position position="60"/>
    </location>
    <ligand>
        <name>ATP</name>
        <dbReference type="ChEBI" id="CHEBI:30616"/>
    </ligand>
</feature>